<dbReference type="EMBL" id="JBBPBK010000005">
    <property type="protein sequence ID" value="KAK9285623.1"/>
    <property type="molecule type" value="Genomic_DNA"/>
</dbReference>
<feature type="transmembrane region" description="Helical" evidence="7">
    <location>
        <begin position="93"/>
        <end position="114"/>
    </location>
</feature>
<organism evidence="9 10">
    <name type="scientific">Liquidambar formosana</name>
    <name type="common">Formosan gum</name>
    <dbReference type="NCBI Taxonomy" id="63359"/>
    <lineage>
        <taxon>Eukaryota</taxon>
        <taxon>Viridiplantae</taxon>
        <taxon>Streptophyta</taxon>
        <taxon>Embryophyta</taxon>
        <taxon>Tracheophyta</taxon>
        <taxon>Spermatophyta</taxon>
        <taxon>Magnoliopsida</taxon>
        <taxon>eudicotyledons</taxon>
        <taxon>Gunneridae</taxon>
        <taxon>Pentapetalae</taxon>
        <taxon>Saxifragales</taxon>
        <taxon>Altingiaceae</taxon>
        <taxon>Liquidambar</taxon>
    </lineage>
</organism>
<dbReference type="AlphaFoldDB" id="A0AAP0X555"/>
<name>A0AAP0X555_LIQFO</name>
<evidence type="ECO:0000256" key="3">
    <source>
        <dbReference type="ARBA" id="ARBA00022692"/>
    </source>
</evidence>
<evidence type="ECO:0000256" key="2">
    <source>
        <dbReference type="ARBA" id="ARBA00022448"/>
    </source>
</evidence>
<dbReference type="GO" id="GO:0015149">
    <property type="term" value="F:hexose transmembrane transporter activity"/>
    <property type="evidence" value="ECO:0007669"/>
    <property type="project" value="TreeGrafter"/>
</dbReference>
<protein>
    <recommendedName>
        <fullName evidence="8">Major facilitator superfamily (MFS) profile domain-containing protein</fullName>
    </recommendedName>
</protein>
<keyword evidence="2 6" id="KW-0813">Transport</keyword>
<keyword evidence="10" id="KW-1185">Reference proteome</keyword>
<keyword evidence="5 7" id="KW-0472">Membrane</keyword>
<dbReference type="PANTHER" id="PTHR23503:SF103">
    <property type="entry name" value="PLASTIDIC GLUCOSE TRANSPORTER 1-RELATED"/>
    <property type="match status" value="1"/>
</dbReference>
<feature type="transmembrane region" description="Helical" evidence="7">
    <location>
        <begin position="427"/>
        <end position="447"/>
    </location>
</feature>
<feature type="transmembrane region" description="Helical" evidence="7">
    <location>
        <begin position="391"/>
        <end position="415"/>
    </location>
</feature>
<feature type="transmembrane region" description="Helical" evidence="7">
    <location>
        <begin position="330"/>
        <end position="352"/>
    </location>
</feature>
<evidence type="ECO:0000256" key="6">
    <source>
        <dbReference type="RuleBase" id="RU003346"/>
    </source>
</evidence>
<dbReference type="InterPro" id="IPR036259">
    <property type="entry name" value="MFS_trans_sf"/>
</dbReference>
<feature type="transmembrane region" description="Helical" evidence="7">
    <location>
        <begin position="295"/>
        <end position="318"/>
    </location>
</feature>
<evidence type="ECO:0000256" key="5">
    <source>
        <dbReference type="ARBA" id="ARBA00023136"/>
    </source>
</evidence>
<dbReference type="SUPFAM" id="SSF103473">
    <property type="entry name" value="MFS general substrate transporter"/>
    <property type="match status" value="1"/>
</dbReference>
<dbReference type="PANTHER" id="PTHR23503">
    <property type="entry name" value="SOLUTE CARRIER FAMILY 2"/>
    <property type="match status" value="1"/>
</dbReference>
<dbReference type="Pfam" id="PF00083">
    <property type="entry name" value="Sugar_tr"/>
    <property type="match status" value="1"/>
</dbReference>
<dbReference type="GO" id="GO:0016020">
    <property type="term" value="C:membrane"/>
    <property type="evidence" value="ECO:0007669"/>
    <property type="project" value="UniProtKB-SubCell"/>
</dbReference>
<sequence length="501" mass="54026">MMARHRRQEVSIAMAFHFASSGVAPAPGITDVSLSCQHLIDPSHCHIFGPPLLPSLSLISGFDEGLRNKEPKGVMNGPIVSIARELGFEGNSILEGLVVSIFIAGAFIGSLSSGSLVDKLGCRRTVQIDTIPLILGAILSAQAHSLDEILWGRFLVGLGIGVNTVLVPVYISEVAPTKYRGSLGILCQIGTCLGIIASLFLGIPSESDPHWWRTMFYIASVPGFILILGMQFAVDSPRWLCKVGRLNDAKAVIRNLWGASEVDKAIKEFQSVSRNDGSDLDSRWLELLEQPHSRVAFIGGTLFLLQQFAGINGVLYFSSLTFQEVGITSGALASLYVGLTNLAGALCALYLIDKQGRQRLLIGSYLGMAVSMFLVVFAISSPLDEQLGQNLSILGTIMYIFTFAIGAGPVSGLIIPELSSSRTRGKIMGFSFSVHWVCNFLVGLFFLEMVEKFGVAPVYAGFGGVSLLSAIFSCYFIVETKGRSLEEIEMSLNPSIQAKDK</sequence>
<dbReference type="PROSITE" id="PS50850">
    <property type="entry name" value="MFS"/>
    <property type="match status" value="1"/>
</dbReference>
<feature type="transmembrane region" description="Helical" evidence="7">
    <location>
        <begin position="183"/>
        <end position="203"/>
    </location>
</feature>
<evidence type="ECO:0000313" key="10">
    <source>
        <dbReference type="Proteomes" id="UP001415857"/>
    </source>
</evidence>
<feature type="transmembrane region" description="Helical" evidence="7">
    <location>
        <begin position="150"/>
        <end position="171"/>
    </location>
</feature>
<dbReference type="InterPro" id="IPR045263">
    <property type="entry name" value="GLUT"/>
</dbReference>
<dbReference type="Gene3D" id="1.20.1250.20">
    <property type="entry name" value="MFS general substrate transporter like domains"/>
    <property type="match status" value="1"/>
</dbReference>
<dbReference type="InterPro" id="IPR020846">
    <property type="entry name" value="MFS_dom"/>
</dbReference>
<dbReference type="InterPro" id="IPR005828">
    <property type="entry name" value="MFS_sugar_transport-like"/>
</dbReference>
<evidence type="ECO:0000256" key="1">
    <source>
        <dbReference type="ARBA" id="ARBA00004141"/>
    </source>
</evidence>
<evidence type="ECO:0000313" key="9">
    <source>
        <dbReference type="EMBL" id="KAK9285623.1"/>
    </source>
</evidence>
<dbReference type="PROSITE" id="PS00217">
    <property type="entry name" value="SUGAR_TRANSPORT_2"/>
    <property type="match status" value="1"/>
</dbReference>
<keyword evidence="4 7" id="KW-1133">Transmembrane helix</keyword>
<dbReference type="InterPro" id="IPR003663">
    <property type="entry name" value="Sugar/inositol_transpt"/>
</dbReference>
<reference evidence="9 10" key="1">
    <citation type="journal article" date="2024" name="Plant J.">
        <title>Genome sequences and population genomics reveal climatic adaptation and genomic divergence between two closely related sweetgum species.</title>
        <authorList>
            <person name="Xu W.Q."/>
            <person name="Ren C.Q."/>
            <person name="Zhang X.Y."/>
            <person name="Comes H.P."/>
            <person name="Liu X.H."/>
            <person name="Li Y.G."/>
            <person name="Kettle C.J."/>
            <person name="Jalonen R."/>
            <person name="Gaisberger H."/>
            <person name="Ma Y.Z."/>
            <person name="Qiu Y.X."/>
        </authorList>
    </citation>
    <scope>NUCLEOTIDE SEQUENCE [LARGE SCALE GENOMIC DNA]</scope>
    <source>
        <strain evidence="9">Hangzhou</strain>
    </source>
</reference>
<dbReference type="InterPro" id="IPR005829">
    <property type="entry name" value="Sugar_transporter_CS"/>
</dbReference>
<dbReference type="PRINTS" id="PR00171">
    <property type="entry name" value="SUGRTRNSPORT"/>
</dbReference>
<feature type="transmembrane region" description="Helical" evidence="7">
    <location>
        <begin position="459"/>
        <end position="478"/>
    </location>
</feature>
<comment type="similarity">
    <text evidence="6">Belongs to the major facilitator superfamily. Sugar transporter (TC 2.A.1.1) family.</text>
</comment>
<evidence type="ECO:0000256" key="7">
    <source>
        <dbReference type="SAM" id="Phobius"/>
    </source>
</evidence>
<accession>A0AAP0X555</accession>
<evidence type="ECO:0000256" key="4">
    <source>
        <dbReference type="ARBA" id="ARBA00022989"/>
    </source>
</evidence>
<gene>
    <name evidence="9" type="ORF">L1049_024819</name>
</gene>
<comment type="subcellular location">
    <subcellularLocation>
        <location evidence="1">Membrane</location>
        <topology evidence="1">Multi-pass membrane protein</topology>
    </subcellularLocation>
</comment>
<dbReference type="NCBIfam" id="TIGR00879">
    <property type="entry name" value="SP"/>
    <property type="match status" value="1"/>
</dbReference>
<evidence type="ECO:0000259" key="8">
    <source>
        <dbReference type="PROSITE" id="PS50850"/>
    </source>
</evidence>
<proteinExistence type="inferred from homology"/>
<feature type="transmembrane region" description="Helical" evidence="7">
    <location>
        <begin position="215"/>
        <end position="234"/>
    </location>
</feature>
<feature type="transmembrane region" description="Helical" evidence="7">
    <location>
        <begin position="359"/>
        <end position="379"/>
    </location>
</feature>
<keyword evidence="3 7" id="KW-0812">Transmembrane</keyword>
<dbReference type="CDD" id="cd17315">
    <property type="entry name" value="MFS_GLUT_like"/>
    <property type="match status" value="1"/>
</dbReference>
<feature type="domain" description="Major facilitator superfamily (MFS) profile" evidence="8">
    <location>
        <begin position="49"/>
        <end position="481"/>
    </location>
</feature>
<comment type="caution">
    <text evidence="9">The sequence shown here is derived from an EMBL/GenBank/DDBJ whole genome shotgun (WGS) entry which is preliminary data.</text>
</comment>
<dbReference type="Proteomes" id="UP001415857">
    <property type="component" value="Unassembled WGS sequence"/>
</dbReference>